<name>A0A366CTT1_9NOCA</name>
<dbReference type="RefSeq" id="WP_067508068.1">
    <property type="nucleotide sequence ID" value="NZ_CP107943.1"/>
</dbReference>
<dbReference type="STRING" id="1210090.GCA_001613185_02500"/>
<evidence type="ECO:0000313" key="2">
    <source>
        <dbReference type="Proteomes" id="UP000252586"/>
    </source>
</evidence>
<dbReference type="AlphaFoldDB" id="A0A366CTT1"/>
<dbReference type="OrthoDB" id="4081416at2"/>
<organism evidence="1 2">
    <name type="scientific">Nocardia puris</name>
    <dbReference type="NCBI Taxonomy" id="208602"/>
    <lineage>
        <taxon>Bacteria</taxon>
        <taxon>Bacillati</taxon>
        <taxon>Actinomycetota</taxon>
        <taxon>Actinomycetes</taxon>
        <taxon>Mycobacteriales</taxon>
        <taxon>Nocardiaceae</taxon>
        <taxon>Nocardia</taxon>
    </lineage>
</organism>
<proteinExistence type="predicted"/>
<reference evidence="1 2" key="1">
    <citation type="submission" date="2018-06" db="EMBL/GenBank/DDBJ databases">
        <title>Genomic Encyclopedia of Type Strains, Phase IV (KMG-IV): sequencing the most valuable type-strain genomes for metagenomic binning, comparative biology and taxonomic classification.</title>
        <authorList>
            <person name="Goeker M."/>
        </authorList>
    </citation>
    <scope>NUCLEOTIDE SEQUENCE [LARGE SCALE GENOMIC DNA]</scope>
    <source>
        <strain evidence="1 2">DSM 44599</strain>
    </source>
</reference>
<dbReference type="Proteomes" id="UP000252586">
    <property type="component" value="Unassembled WGS sequence"/>
</dbReference>
<protein>
    <submittedName>
        <fullName evidence="1">Uncharacterized protein</fullName>
    </submittedName>
</protein>
<gene>
    <name evidence="1" type="ORF">DFR74_13412</name>
</gene>
<accession>A0A366CTT1</accession>
<sequence>MLRITIDAFSGRPNPYYYVDGEQSRQLLRDVAARPDVATEPDSGFDGLGFRGALVQAMDDDGETFGLPREFKIDATHAGGVGLDFAERLIRGLGTYDAVTDGVVAPETDVQNLLAMLDFVRSPRETVEDRSGAPAEVAPDSDTCYIERSKFNPGFWNDPAVILKNNCYNYASNWRTNTFAQPGLGAGAKYTAFTCAELTRASLADGCHRRFHCFPDAEKPRRLVALVVARNQDFHWYRIHSAAEGFWGHKPGRTAARNTDNSGRVIVNPETCDRGPYRDFCGYFYTCKSQAHRIR</sequence>
<evidence type="ECO:0000313" key="1">
    <source>
        <dbReference type="EMBL" id="RBO79686.1"/>
    </source>
</evidence>
<keyword evidence="2" id="KW-1185">Reference proteome</keyword>
<dbReference type="EMBL" id="QNRE01000034">
    <property type="protein sequence ID" value="RBO79686.1"/>
    <property type="molecule type" value="Genomic_DNA"/>
</dbReference>
<comment type="caution">
    <text evidence="1">The sequence shown here is derived from an EMBL/GenBank/DDBJ whole genome shotgun (WGS) entry which is preliminary data.</text>
</comment>